<dbReference type="RefSeq" id="WP_120549314.1">
    <property type="nucleotide sequence ID" value="NZ_RAWM01000173.1"/>
</dbReference>
<proteinExistence type="predicted"/>
<dbReference type="AlphaFoldDB" id="A0A3A8PZM1"/>
<reference evidence="2" key="1">
    <citation type="submission" date="2018-09" db="EMBL/GenBank/DDBJ databases">
        <authorList>
            <person name="Livingstone P.G."/>
            <person name="Whitworth D.E."/>
        </authorList>
    </citation>
    <scope>NUCLEOTIDE SEQUENCE [LARGE SCALE GENOMIC DNA]</scope>
    <source>
        <strain evidence="2">AB047A</strain>
    </source>
</reference>
<dbReference type="Proteomes" id="UP000282656">
    <property type="component" value="Unassembled WGS sequence"/>
</dbReference>
<protein>
    <recommendedName>
        <fullName evidence="3">DUF3396 domain-containing protein</fullName>
    </recommendedName>
</protein>
<organism evidence="1 2">
    <name type="scientific">Corallococcus interemptor</name>
    <dbReference type="NCBI Taxonomy" id="2316720"/>
    <lineage>
        <taxon>Bacteria</taxon>
        <taxon>Pseudomonadati</taxon>
        <taxon>Myxococcota</taxon>
        <taxon>Myxococcia</taxon>
        <taxon>Myxococcales</taxon>
        <taxon>Cystobacterineae</taxon>
        <taxon>Myxococcaceae</taxon>
        <taxon>Corallococcus</taxon>
    </lineage>
</organism>
<dbReference type="Pfam" id="PF19378">
    <property type="entry name" value="DUF5953"/>
    <property type="match status" value="1"/>
</dbReference>
<dbReference type="OrthoDB" id="5520480at2"/>
<keyword evidence="2" id="KW-1185">Reference proteome</keyword>
<name>A0A3A8PZM1_9BACT</name>
<dbReference type="EMBL" id="RAWM01000173">
    <property type="protein sequence ID" value="RKH59235.1"/>
    <property type="molecule type" value="Genomic_DNA"/>
</dbReference>
<gene>
    <name evidence="1" type="ORF">D7X96_35660</name>
</gene>
<dbReference type="InterPro" id="IPR045997">
    <property type="entry name" value="DUF5953"/>
</dbReference>
<evidence type="ECO:0008006" key="3">
    <source>
        <dbReference type="Google" id="ProtNLM"/>
    </source>
</evidence>
<evidence type="ECO:0000313" key="2">
    <source>
        <dbReference type="Proteomes" id="UP000282656"/>
    </source>
</evidence>
<sequence length="251" mass="27629">MTTRSRLHLTVYAPAMGQDDNRSVAVARGMELALAGLSMAWRLSKEGHPIALPQRDAWLAEAATRRKFPMLCNGDESYAITVSGLETPASQAPGARPLLDVHASLPLDARIIEHAVPLLMAIAERAHAYWGHMSEDAFGLEISEQLRRSADAPKVSPRGLPMLEMPEHLRSPAIPHFLGWLNYWSEAAAQAIGFPDAARDSELLSRSRRTPSGGWVVQLTEAPLDYGNPEHIEALRRAYERFPAIGGRDSR</sequence>
<accession>A0A3A8PZM1</accession>
<comment type="caution">
    <text evidence="1">The sequence shown here is derived from an EMBL/GenBank/DDBJ whole genome shotgun (WGS) entry which is preliminary data.</text>
</comment>
<evidence type="ECO:0000313" key="1">
    <source>
        <dbReference type="EMBL" id="RKH59235.1"/>
    </source>
</evidence>